<dbReference type="InterPro" id="IPR002052">
    <property type="entry name" value="DNA_methylase_N6_adenine_CS"/>
</dbReference>
<evidence type="ECO:0000256" key="2">
    <source>
        <dbReference type="ARBA" id="ARBA00022603"/>
    </source>
</evidence>
<organism evidence="6 7">
    <name type="scientific">Apilactobacillus kunkeei</name>
    <dbReference type="NCBI Taxonomy" id="148814"/>
    <lineage>
        <taxon>Bacteria</taxon>
        <taxon>Bacillati</taxon>
        <taxon>Bacillota</taxon>
        <taxon>Bacilli</taxon>
        <taxon>Lactobacillales</taxon>
        <taxon>Lactobacillaceae</taxon>
        <taxon>Apilactobacillus</taxon>
    </lineage>
</organism>
<dbReference type="Gene3D" id="3.40.50.150">
    <property type="entry name" value="Vaccinia Virus protein VP39"/>
    <property type="match status" value="2"/>
</dbReference>
<name>A0A0M9DDV2_9LACO</name>
<keyword evidence="4" id="KW-0949">S-adenosyl-L-methionine</keyword>
<dbReference type="PANTHER" id="PTHR30481:SF3">
    <property type="entry name" value="DNA ADENINE METHYLASE"/>
    <property type="match status" value="1"/>
</dbReference>
<comment type="catalytic activity">
    <reaction evidence="5">
        <text>a 2'-deoxyadenosine in DNA + S-adenosyl-L-methionine = an N(6)-methyl-2'-deoxyadenosine in DNA + S-adenosyl-L-homocysteine + H(+)</text>
        <dbReference type="Rhea" id="RHEA:15197"/>
        <dbReference type="Rhea" id="RHEA-COMP:12418"/>
        <dbReference type="Rhea" id="RHEA-COMP:12419"/>
        <dbReference type="ChEBI" id="CHEBI:15378"/>
        <dbReference type="ChEBI" id="CHEBI:57856"/>
        <dbReference type="ChEBI" id="CHEBI:59789"/>
        <dbReference type="ChEBI" id="CHEBI:90615"/>
        <dbReference type="ChEBI" id="CHEBI:90616"/>
        <dbReference type="EC" id="2.1.1.72"/>
    </reaction>
</comment>
<dbReference type="RefSeq" id="WP_053791334.1">
    <property type="nucleotide sequence ID" value="NZ_JXCY01000002.1"/>
</dbReference>
<accession>A0A0M9DDV2</accession>
<dbReference type="AlphaFoldDB" id="A0A0M9DDV2"/>
<dbReference type="GO" id="GO:0043565">
    <property type="term" value="F:sequence-specific DNA binding"/>
    <property type="evidence" value="ECO:0007669"/>
    <property type="project" value="TreeGrafter"/>
</dbReference>
<dbReference type="EMBL" id="JXCY01000002">
    <property type="protein sequence ID" value="KOY77020.1"/>
    <property type="molecule type" value="Genomic_DNA"/>
</dbReference>
<keyword evidence="2 6" id="KW-0489">Methyltransferase</keyword>
<dbReference type="PANTHER" id="PTHR30481">
    <property type="entry name" value="DNA ADENINE METHYLASE"/>
    <property type="match status" value="1"/>
</dbReference>
<dbReference type="GO" id="GO:1904047">
    <property type="term" value="F:S-adenosyl-L-methionine binding"/>
    <property type="evidence" value="ECO:0007669"/>
    <property type="project" value="TreeGrafter"/>
</dbReference>
<evidence type="ECO:0000313" key="7">
    <source>
        <dbReference type="Proteomes" id="UP000037778"/>
    </source>
</evidence>
<proteinExistence type="predicted"/>
<evidence type="ECO:0000256" key="3">
    <source>
        <dbReference type="ARBA" id="ARBA00022679"/>
    </source>
</evidence>
<protein>
    <recommendedName>
        <fullName evidence="1">site-specific DNA-methyltransferase (adenine-specific)</fullName>
        <ecNumber evidence="1">2.1.1.72</ecNumber>
    </recommendedName>
</protein>
<dbReference type="InterPro" id="IPR012327">
    <property type="entry name" value="MeTrfase_D12"/>
</dbReference>
<dbReference type="Pfam" id="PF02086">
    <property type="entry name" value="MethyltransfD12"/>
    <property type="match status" value="1"/>
</dbReference>
<evidence type="ECO:0000256" key="4">
    <source>
        <dbReference type="ARBA" id="ARBA00022691"/>
    </source>
</evidence>
<dbReference type="SUPFAM" id="SSF53335">
    <property type="entry name" value="S-adenosyl-L-methionine-dependent methyltransferases"/>
    <property type="match status" value="1"/>
</dbReference>
<dbReference type="GO" id="GO:0009007">
    <property type="term" value="F:site-specific DNA-methyltransferase (adenine-specific) activity"/>
    <property type="evidence" value="ECO:0007669"/>
    <property type="project" value="UniProtKB-EC"/>
</dbReference>
<dbReference type="GO" id="GO:0009307">
    <property type="term" value="P:DNA restriction-modification system"/>
    <property type="evidence" value="ECO:0007669"/>
    <property type="project" value="InterPro"/>
</dbReference>
<keyword evidence="3 6" id="KW-0808">Transferase</keyword>
<evidence type="ECO:0000256" key="1">
    <source>
        <dbReference type="ARBA" id="ARBA00011900"/>
    </source>
</evidence>
<reference evidence="6 7" key="1">
    <citation type="journal article" date="2015" name="Genome Biol. Evol.">
        <title>Functionally Structured Genomes in Lactobacillus kunkeei Colonizing the Honey Crop and Food Products of Honeybees and Stingless Bees.</title>
        <authorList>
            <person name="Tamarit D."/>
            <person name="Ellegaard K.M."/>
            <person name="Wikander J."/>
            <person name="Olofsson T."/>
            <person name="Vasquez A."/>
            <person name="Andersson S.G."/>
        </authorList>
    </citation>
    <scope>NUCLEOTIDE SEQUENCE [LARGE SCALE GENOMIC DNA]</scope>
    <source>
        <strain evidence="6 7">LAko</strain>
    </source>
</reference>
<dbReference type="PRINTS" id="PR00505">
    <property type="entry name" value="D12N6MTFRASE"/>
</dbReference>
<evidence type="ECO:0000313" key="6">
    <source>
        <dbReference type="EMBL" id="KOY77020.1"/>
    </source>
</evidence>
<keyword evidence="7" id="KW-1185">Reference proteome</keyword>
<sequence>MSEILRTSLLKYPGGKTRELKNLLPFFPSDSDRFIDPFVGGGSVWIGSNYSKNAINDFSKDLINLYNHSTDKELLSLLNDFDEDLENLVFNSETLNKLKETDDLDTMNNIVNNFASNIDFKFSNIKNQFGAEYPKYIKRKINYLNKKGIKSKEDTIDLLQTSLNASYYNAVRFLYNTVSDSELIQTSLYLFIREFCYSSMFRFGKNGFFNVPYGGKSYNNKRFQNHIDFYTSEFFNKKKEITDIYNLDFQEFLEKIEPNNNDFIFLDPPYDSDFSTYDNNSFDKSEQERLANYIKSLNSKWLLVIKDTDLIRSLYPEDKFNYFDYKKRYAVNFMNRNKQKVNHLVITNF</sequence>
<dbReference type="Proteomes" id="UP000037778">
    <property type="component" value="Unassembled WGS sequence"/>
</dbReference>
<dbReference type="PATRIC" id="fig|148814.8.peg.113"/>
<dbReference type="EC" id="2.1.1.72" evidence="1"/>
<dbReference type="PROSITE" id="PS00092">
    <property type="entry name" value="N6_MTASE"/>
    <property type="match status" value="1"/>
</dbReference>
<gene>
    <name evidence="6" type="ORF">RZ71_09190</name>
</gene>
<dbReference type="GO" id="GO:0032259">
    <property type="term" value="P:methylation"/>
    <property type="evidence" value="ECO:0007669"/>
    <property type="project" value="UniProtKB-KW"/>
</dbReference>
<dbReference type="GO" id="GO:0006298">
    <property type="term" value="P:mismatch repair"/>
    <property type="evidence" value="ECO:0007669"/>
    <property type="project" value="TreeGrafter"/>
</dbReference>
<dbReference type="InterPro" id="IPR029063">
    <property type="entry name" value="SAM-dependent_MTases_sf"/>
</dbReference>
<comment type="caution">
    <text evidence="6">The sequence shown here is derived from an EMBL/GenBank/DDBJ whole genome shotgun (WGS) entry which is preliminary data.</text>
</comment>
<evidence type="ECO:0000256" key="5">
    <source>
        <dbReference type="ARBA" id="ARBA00047942"/>
    </source>
</evidence>